<keyword evidence="2" id="KW-0560">Oxidoreductase</keyword>
<protein>
    <submittedName>
        <fullName evidence="2">Aldo/keto reductase family oxidoreductase</fullName>
        <ecNumber evidence="2">1.-.-.-</ecNumber>
    </submittedName>
</protein>
<dbReference type="InterPro" id="IPR050523">
    <property type="entry name" value="AKR_Detox_Biosynth"/>
</dbReference>
<dbReference type="Gene3D" id="3.20.20.100">
    <property type="entry name" value="NADP-dependent oxidoreductase domain"/>
    <property type="match status" value="1"/>
</dbReference>
<dbReference type="RefSeq" id="WP_377928488.1">
    <property type="nucleotide sequence ID" value="NZ_JBHUEM010000020.1"/>
</dbReference>
<dbReference type="Proteomes" id="UP001597214">
    <property type="component" value="Unassembled WGS sequence"/>
</dbReference>
<dbReference type="GO" id="GO:0016491">
    <property type="term" value="F:oxidoreductase activity"/>
    <property type="evidence" value="ECO:0007669"/>
    <property type="project" value="UniProtKB-KW"/>
</dbReference>
<sequence length="315" mass="35720">MSVTKDIILGCMGFGGGWNQNPISNEDEKKAQAAIEAALEVGMKRFDHADIYTLGKAEEVFGRVLKSKREMRENMIIQTKAGIILNKGPNGSSIYNNSKDYLINQVYMSLKRLQIEYIDTFLIHRPDPLMNGEEIAETFHYLKEQGFVRNFGVSNMSLSQVQYIQQYWKDPLVANQIQLSLGHSTLLDTGVNVNTKNMDYESGVQGLFEYCKSTNMVIQAWGSLDQGRFLRSIEHDQSEQEKLTASLIQELAEKYNTGSSTIALAWLLVLPVSIHPIIGTINPSRIRECYKALSIQLTREEWYQLWILARGVSLP</sequence>
<name>A0ABW4LQ18_9BACI</name>
<evidence type="ECO:0000313" key="3">
    <source>
        <dbReference type="Proteomes" id="UP001597214"/>
    </source>
</evidence>
<dbReference type="SUPFAM" id="SSF51430">
    <property type="entry name" value="NAD(P)-linked oxidoreductase"/>
    <property type="match status" value="1"/>
</dbReference>
<dbReference type="EMBL" id="JBHUEM010000020">
    <property type="protein sequence ID" value="MFD1737285.1"/>
    <property type="molecule type" value="Genomic_DNA"/>
</dbReference>
<dbReference type="PANTHER" id="PTHR43364:SF1">
    <property type="entry name" value="OXIDOREDUCTASE YDHF"/>
    <property type="match status" value="1"/>
</dbReference>
<dbReference type="EC" id="1.-.-.-" evidence="2"/>
<proteinExistence type="predicted"/>
<dbReference type="InterPro" id="IPR036812">
    <property type="entry name" value="NAD(P)_OxRdtase_dom_sf"/>
</dbReference>
<organism evidence="2 3">
    <name type="scientific">Bacillus salitolerans</name>
    <dbReference type="NCBI Taxonomy" id="1437434"/>
    <lineage>
        <taxon>Bacteria</taxon>
        <taxon>Bacillati</taxon>
        <taxon>Bacillota</taxon>
        <taxon>Bacilli</taxon>
        <taxon>Bacillales</taxon>
        <taxon>Bacillaceae</taxon>
        <taxon>Bacillus</taxon>
    </lineage>
</organism>
<comment type="caution">
    <text evidence="2">The sequence shown here is derived from an EMBL/GenBank/DDBJ whole genome shotgun (WGS) entry which is preliminary data.</text>
</comment>
<accession>A0ABW4LQ18</accession>
<dbReference type="InterPro" id="IPR023210">
    <property type="entry name" value="NADP_OxRdtase_dom"/>
</dbReference>
<gene>
    <name evidence="2" type="ORF">ACFSCX_12045</name>
</gene>
<evidence type="ECO:0000313" key="2">
    <source>
        <dbReference type="EMBL" id="MFD1737285.1"/>
    </source>
</evidence>
<dbReference type="Pfam" id="PF00248">
    <property type="entry name" value="Aldo_ket_red"/>
    <property type="match status" value="1"/>
</dbReference>
<keyword evidence="3" id="KW-1185">Reference proteome</keyword>
<feature type="domain" description="NADP-dependent oxidoreductase" evidence="1">
    <location>
        <begin position="7"/>
        <end position="304"/>
    </location>
</feature>
<evidence type="ECO:0000259" key="1">
    <source>
        <dbReference type="Pfam" id="PF00248"/>
    </source>
</evidence>
<dbReference type="PANTHER" id="PTHR43364">
    <property type="entry name" value="NADH-SPECIFIC METHYLGLYOXAL REDUCTASE-RELATED"/>
    <property type="match status" value="1"/>
</dbReference>
<reference evidence="3" key="1">
    <citation type="journal article" date="2019" name="Int. J. Syst. Evol. Microbiol.">
        <title>The Global Catalogue of Microorganisms (GCM) 10K type strain sequencing project: providing services to taxonomists for standard genome sequencing and annotation.</title>
        <authorList>
            <consortium name="The Broad Institute Genomics Platform"/>
            <consortium name="The Broad Institute Genome Sequencing Center for Infectious Disease"/>
            <person name="Wu L."/>
            <person name="Ma J."/>
        </authorList>
    </citation>
    <scope>NUCLEOTIDE SEQUENCE [LARGE SCALE GENOMIC DNA]</scope>
    <source>
        <strain evidence="3">CCUG 49339</strain>
    </source>
</reference>